<dbReference type="InterPro" id="IPR001656">
    <property type="entry name" value="PsdUridine_synth_TruD"/>
</dbReference>
<feature type="domain" description="TRUD" evidence="5">
    <location>
        <begin position="545"/>
        <end position="819"/>
    </location>
</feature>
<feature type="compositionally biased region" description="Polar residues" evidence="4">
    <location>
        <begin position="903"/>
        <end position="913"/>
    </location>
</feature>
<feature type="compositionally biased region" description="Low complexity" evidence="4">
    <location>
        <begin position="719"/>
        <end position="742"/>
    </location>
</feature>
<dbReference type="PROSITE" id="PS50984">
    <property type="entry name" value="TRUD"/>
    <property type="match status" value="1"/>
</dbReference>
<evidence type="ECO:0000256" key="1">
    <source>
        <dbReference type="ARBA" id="ARBA00007953"/>
    </source>
</evidence>
<feature type="compositionally biased region" description="Low complexity" evidence="4">
    <location>
        <begin position="921"/>
        <end position="942"/>
    </location>
</feature>
<evidence type="ECO:0000256" key="3">
    <source>
        <dbReference type="ARBA" id="ARBA00023235"/>
    </source>
</evidence>
<sequence length="1001" mass="107493">MEKRSRSPEPVPAPSTVEAAATAPEATASEVPVDAQPSAKKARMEEPDNTPAVPIADATDADAPTASAGAADQPAPATSASGIRLGHMTEERAGMTQYINPDLPAFEGIIKQRFTDFMVNEITLGPEHTVCRITSLDPPEGKLLQDLRRARGEIDEAEIQRQEEEAERKRQQQEAEAQDTTWPHEADDQLSPYFTPDTLAALRKMWEEGINPPQAAAAAGEEATPAESATAPDEHANSEETAATAAPAEQGDSQARPARQAGRKSNVVQDDRKVLSRPLSSKAERTQAHAVFRELFHGKLATESIALANDKQDDDEDAQANAAAASGDASAAPKAETLFAVAVKWARRSDRRNKELLDEEAFNSPPYIHFYLQKTNRDHQEAMVLLAQALGLGGGPNAPRSKGASGTKDLSVAGTKDKRGVTVQRVALKRGRKTLDEVWKLVNGVDDGSNRGGGGGGGGGGRGRGGRGGGRGGFNGYGRGRTLLQAVQSRGDRGLRVAHLRYASEPFKLGQLSGNEFTVTLRNVKAPGGDESVIHKAMQTIRERGFINYYGMQRFGTGSVPTHEFGVLIFKGDYRGAVELLFEERDSDGDEMREAKRLYRAGRVEDAFHAAPRNCVAEKAVLDKMRRRNFTAGDYLGAFANIPRTLRLMYIHAFQSYIWNRLVSERIRRFGPDRPAVGDLVLLDGDDADEGGDGGADNDGQGEGEGEAEQDGVADGEVDGPATKPTSSSATNATTTTAGTPAWKRPAKVLTESDIATGSYSIHSVVMPLPGIDITLPSGWMSELYDSLLSESGLTPADLTQSKQEEYRLRGSYRKMIQLPRDFSYSLVRYTDPDVALTVADEDRCLGLLPEGSEVDSEPQPQQQQQQQQQAEEAVTQTEVGGEAESRNDVASDQAADPANAVGTESTPSNDADASTVPDPATEADATTATTATTTTTTTTTKTPRDPFLALLLNFKLPASAYATMLMREGLKSDTSSFKHRLMTQSSEDQAGKVRSWGGAA</sequence>
<gene>
    <name evidence="6" type="ORF">PSFLO_04158</name>
</gene>
<keyword evidence="2" id="KW-0819">tRNA processing</keyword>
<dbReference type="Pfam" id="PF01142">
    <property type="entry name" value="TruD"/>
    <property type="match status" value="1"/>
</dbReference>
<feature type="region of interest" description="Disordered" evidence="4">
    <location>
        <begin position="849"/>
        <end position="943"/>
    </location>
</feature>
<dbReference type="GO" id="GO:0008033">
    <property type="term" value="P:tRNA processing"/>
    <property type="evidence" value="ECO:0007669"/>
    <property type="project" value="UniProtKB-KW"/>
</dbReference>
<feature type="compositionally biased region" description="Low complexity" evidence="4">
    <location>
        <begin position="858"/>
        <end position="880"/>
    </location>
</feature>
<dbReference type="Proteomes" id="UP000323386">
    <property type="component" value="Unassembled WGS sequence"/>
</dbReference>
<evidence type="ECO:0000259" key="5">
    <source>
        <dbReference type="PROSITE" id="PS50984"/>
    </source>
</evidence>
<dbReference type="SUPFAM" id="SSF55120">
    <property type="entry name" value="Pseudouridine synthase"/>
    <property type="match status" value="1"/>
</dbReference>
<feature type="region of interest" description="Disordered" evidence="4">
    <location>
        <begin position="680"/>
        <end position="745"/>
    </location>
</feature>
<dbReference type="PROSITE" id="PS01268">
    <property type="entry name" value="UPF0024"/>
    <property type="match status" value="1"/>
</dbReference>
<feature type="compositionally biased region" description="Acidic residues" evidence="4">
    <location>
        <begin position="700"/>
        <end position="718"/>
    </location>
</feature>
<evidence type="ECO:0000313" key="6">
    <source>
        <dbReference type="EMBL" id="SPO38679.1"/>
    </source>
</evidence>
<evidence type="ECO:0000256" key="4">
    <source>
        <dbReference type="SAM" id="MobiDB-lite"/>
    </source>
</evidence>
<dbReference type="GO" id="GO:0001522">
    <property type="term" value="P:pseudouridine synthesis"/>
    <property type="evidence" value="ECO:0007669"/>
    <property type="project" value="InterPro"/>
</dbReference>
<dbReference type="GO" id="GO:0005634">
    <property type="term" value="C:nucleus"/>
    <property type="evidence" value="ECO:0007669"/>
    <property type="project" value="TreeGrafter"/>
</dbReference>
<feature type="region of interest" description="Disordered" evidence="4">
    <location>
        <begin position="395"/>
        <end position="416"/>
    </location>
</feature>
<keyword evidence="3" id="KW-0413">Isomerase</keyword>
<name>A0A5C3F5J3_9BASI</name>
<feature type="compositionally biased region" description="Low complexity" evidence="4">
    <location>
        <begin position="14"/>
        <end position="32"/>
    </location>
</feature>
<dbReference type="InterPro" id="IPR011760">
    <property type="entry name" value="PsdUridine_synth_TruD_insert"/>
</dbReference>
<protein>
    <submittedName>
        <fullName evidence="6">Related to PUS7 - Pseudouridine synthase</fullName>
    </submittedName>
</protein>
<dbReference type="CDD" id="cd02576">
    <property type="entry name" value="PseudoU_synth_ScPUS7"/>
    <property type="match status" value="1"/>
</dbReference>
<feature type="compositionally biased region" description="Low complexity" evidence="4">
    <location>
        <begin position="319"/>
        <end position="331"/>
    </location>
</feature>
<dbReference type="EMBL" id="OOIP01000011">
    <property type="protein sequence ID" value="SPO38679.1"/>
    <property type="molecule type" value="Genomic_DNA"/>
</dbReference>
<feature type="region of interest" description="Disordered" evidence="4">
    <location>
        <begin position="213"/>
        <end position="283"/>
    </location>
</feature>
<organism evidence="6 7">
    <name type="scientific">Pseudozyma flocculosa</name>
    <dbReference type="NCBI Taxonomy" id="84751"/>
    <lineage>
        <taxon>Eukaryota</taxon>
        <taxon>Fungi</taxon>
        <taxon>Dikarya</taxon>
        <taxon>Basidiomycota</taxon>
        <taxon>Ustilaginomycotina</taxon>
        <taxon>Ustilaginomycetes</taxon>
        <taxon>Ustilaginales</taxon>
        <taxon>Ustilaginaceae</taxon>
        <taxon>Pseudozyma</taxon>
    </lineage>
</organism>
<comment type="similarity">
    <text evidence="1">Belongs to the pseudouridine synthase TruD family.</text>
</comment>
<proteinExistence type="inferred from homology"/>
<dbReference type="GO" id="GO:0003723">
    <property type="term" value="F:RNA binding"/>
    <property type="evidence" value="ECO:0007669"/>
    <property type="project" value="InterPro"/>
</dbReference>
<dbReference type="InterPro" id="IPR020119">
    <property type="entry name" value="PsdUridine_synth_TruD_CS"/>
</dbReference>
<reference evidence="6 7" key="1">
    <citation type="submission" date="2018-03" db="EMBL/GenBank/DDBJ databases">
        <authorList>
            <person name="Guldener U."/>
        </authorList>
    </citation>
    <scope>NUCLEOTIDE SEQUENCE [LARGE SCALE GENOMIC DNA]</scope>
    <source>
        <strain evidence="6 7">DAOM196992</strain>
    </source>
</reference>
<feature type="compositionally biased region" description="Basic and acidic residues" evidence="4">
    <location>
        <begin position="161"/>
        <end position="173"/>
    </location>
</feature>
<feature type="compositionally biased region" description="Low complexity" evidence="4">
    <location>
        <begin position="213"/>
        <end position="231"/>
    </location>
</feature>
<feature type="region of interest" description="Disordered" evidence="4">
    <location>
        <begin position="982"/>
        <end position="1001"/>
    </location>
</feature>
<dbReference type="InterPro" id="IPR042214">
    <property type="entry name" value="TruD_catalytic"/>
</dbReference>
<dbReference type="GO" id="GO:0009982">
    <property type="term" value="F:pseudouridine synthase activity"/>
    <property type="evidence" value="ECO:0007669"/>
    <property type="project" value="InterPro"/>
</dbReference>
<dbReference type="PANTHER" id="PTHR13326">
    <property type="entry name" value="TRNA PSEUDOURIDINE SYNTHASE D"/>
    <property type="match status" value="1"/>
</dbReference>
<evidence type="ECO:0000313" key="7">
    <source>
        <dbReference type="Proteomes" id="UP000323386"/>
    </source>
</evidence>
<dbReference type="PANTHER" id="PTHR13326:SF21">
    <property type="entry name" value="PSEUDOURIDYLATE SYNTHASE PUS7L"/>
    <property type="match status" value="1"/>
</dbReference>
<accession>A0A5C3F5J3</accession>
<feature type="region of interest" description="Disordered" evidence="4">
    <location>
        <begin position="446"/>
        <end position="475"/>
    </location>
</feature>
<dbReference type="InterPro" id="IPR020103">
    <property type="entry name" value="PsdUridine_synth_cat_dom_sf"/>
</dbReference>
<dbReference type="Gene3D" id="3.30.2350.20">
    <property type="entry name" value="TruD, catalytic domain"/>
    <property type="match status" value="2"/>
</dbReference>
<evidence type="ECO:0000256" key="2">
    <source>
        <dbReference type="ARBA" id="ARBA00022694"/>
    </source>
</evidence>
<feature type="compositionally biased region" description="Gly residues" evidence="4">
    <location>
        <begin position="450"/>
        <end position="475"/>
    </location>
</feature>
<feature type="compositionally biased region" description="Low complexity" evidence="4">
    <location>
        <begin position="50"/>
        <end position="80"/>
    </location>
</feature>
<feature type="region of interest" description="Disordered" evidence="4">
    <location>
        <begin position="161"/>
        <end position="192"/>
    </location>
</feature>
<dbReference type="OrthoDB" id="447290at2759"/>
<dbReference type="AlphaFoldDB" id="A0A5C3F5J3"/>
<keyword evidence="7" id="KW-1185">Reference proteome</keyword>
<feature type="region of interest" description="Disordered" evidence="4">
    <location>
        <begin position="1"/>
        <end position="80"/>
    </location>
</feature>
<feature type="region of interest" description="Disordered" evidence="4">
    <location>
        <begin position="311"/>
        <end position="331"/>
    </location>
</feature>
<feature type="compositionally biased region" description="Low complexity" evidence="4">
    <location>
        <begin position="239"/>
        <end position="249"/>
    </location>
</feature>